<proteinExistence type="predicted"/>
<keyword evidence="1" id="KW-1133">Transmembrane helix</keyword>
<accession>A0A517SP78</accession>
<evidence type="ECO:0000313" key="3">
    <source>
        <dbReference type="Proteomes" id="UP000315003"/>
    </source>
</evidence>
<feature type="transmembrane region" description="Helical" evidence="1">
    <location>
        <begin position="51"/>
        <end position="71"/>
    </location>
</feature>
<protein>
    <submittedName>
        <fullName evidence="2">Uncharacterized protein</fullName>
    </submittedName>
</protein>
<dbReference type="Proteomes" id="UP000315003">
    <property type="component" value="Chromosome"/>
</dbReference>
<dbReference type="AlphaFoldDB" id="A0A517SP78"/>
<reference evidence="2 3" key="1">
    <citation type="submission" date="2019-02" db="EMBL/GenBank/DDBJ databases">
        <title>Deep-cultivation of Planctomycetes and their phenomic and genomic characterization uncovers novel biology.</title>
        <authorList>
            <person name="Wiegand S."/>
            <person name="Jogler M."/>
            <person name="Boedeker C."/>
            <person name="Pinto D."/>
            <person name="Vollmers J."/>
            <person name="Rivas-Marin E."/>
            <person name="Kohn T."/>
            <person name="Peeters S.H."/>
            <person name="Heuer A."/>
            <person name="Rast P."/>
            <person name="Oberbeckmann S."/>
            <person name="Bunk B."/>
            <person name="Jeske O."/>
            <person name="Meyerdierks A."/>
            <person name="Storesund J.E."/>
            <person name="Kallscheuer N."/>
            <person name="Luecker S."/>
            <person name="Lage O.M."/>
            <person name="Pohl T."/>
            <person name="Merkel B.J."/>
            <person name="Hornburger P."/>
            <person name="Mueller R.-W."/>
            <person name="Bruemmer F."/>
            <person name="Labrenz M."/>
            <person name="Spormann A.M."/>
            <person name="Op den Camp H."/>
            <person name="Overmann J."/>
            <person name="Amann R."/>
            <person name="Jetten M.S.M."/>
            <person name="Mascher T."/>
            <person name="Medema M.H."/>
            <person name="Devos D.P."/>
            <person name="Kaster A.-K."/>
            <person name="Ovreas L."/>
            <person name="Rohde M."/>
            <person name="Galperin M.Y."/>
            <person name="Jogler C."/>
        </authorList>
    </citation>
    <scope>NUCLEOTIDE SEQUENCE [LARGE SCALE GENOMIC DNA]</scope>
    <source>
        <strain evidence="2 3">SV_7m_r</strain>
    </source>
</reference>
<dbReference type="OrthoDB" id="286225at2"/>
<keyword evidence="3" id="KW-1185">Reference proteome</keyword>
<keyword evidence="1" id="KW-0472">Membrane</keyword>
<keyword evidence="1" id="KW-0812">Transmembrane</keyword>
<evidence type="ECO:0000256" key="1">
    <source>
        <dbReference type="SAM" id="Phobius"/>
    </source>
</evidence>
<organism evidence="2 3">
    <name type="scientific">Stieleria bergensis</name>
    <dbReference type="NCBI Taxonomy" id="2528025"/>
    <lineage>
        <taxon>Bacteria</taxon>
        <taxon>Pseudomonadati</taxon>
        <taxon>Planctomycetota</taxon>
        <taxon>Planctomycetia</taxon>
        <taxon>Pirellulales</taxon>
        <taxon>Pirellulaceae</taxon>
        <taxon>Stieleria</taxon>
    </lineage>
</organism>
<dbReference type="EMBL" id="CP036272">
    <property type="protein sequence ID" value="QDT57919.1"/>
    <property type="molecule type" value="Genomic_DNA"/>
</dbReference>
<name>A0A517SP78_9BACT</name>
<evidence type="ECO:0000313" key="2">
    <source>
        <dbReference type="EMBL" id="QDT57919.1"/>
    </source>
</evidence>
<sequence>MESFSDWIVSGIAIIAGLIALLAAASSWQAPYRLRSIDRIKQRYGMATARALWLLIGVISLTAATCILMGVRPGYARPESENANQQNPGQQRP</sequence>
<gene>
    <name evidence="2" type="ORF">SV7mr_04060</name>
</gene>
<dbReference type="RefSeq" id="WP_145268702.1">
    <property type="nucleotide sequence ID" value="NZ_CP036272.1"/>
</dbReference>
<feature type="transmembrane region" description="Helical" evidence="1">
    <location>
        <begin position="6"/>
        <end position="30"/>
    </location>
</feature>